<comment type="caution">
    <text evidence="2">The sequence shown here is derived from an EMBL/GenBank/DDBJ whole genome shotgun (WGS) entry which is preliminary data.</text>
</comment>
<proteinExistence type="predicted"/>
<feature type="compositionally biased region" description="Pro residues" evidence="1">
    <location>
        <begin position="175"/>
        <end position="187"/>
    </location>
</feature>
<dbReference type="EMBL" id="JBHSZP010000028">
    <property type="protein sequence ID" value="MFC7090779.1"/>
    <property type="molecule type" value="Genomic_DNA"/>
</dbReference>
<dbReference type="Proteomes" id="UP001596411">
    <property type="component" value="Unassembled WGS sequence"/>
</dbReference>
<dbReference type="InterPro" id="IPR047774">
    <property type="entry name" value="SrfA-like"/>
</dbReference>
<feature type="region of interest" description="Disordered" evidence="1">
    <location>
        <begin position="165"/>
        <end position="187"/>
    </location>
</feature>
<protein>
    <submittedName>
        <fullName evidence="2">SrfA family protein</fullName>
    </submittedName>
</protein>
<gene>
    <name evidence="2" type="ORF">ACFQH5_14590</name>
</gene>
<organism evidence="2 3">
    <name type="scientific">Halomonas salifodinae</name>
    <dbReference type="NCBI Taxonomy" id="438745"/>
    <lineage>
        <taxon>Bacteria</taxon>
        <taxon>Pseudomonadati</taxon>
        <taxon>Pseudomonadota</taxon>
        <taxon>Gammaproteobacteria</taxon>
        <taxon>Oceanospirillales</taxon>
        <taxon>Halomonadaceae</taxon>
        <taxon>Halomonas</taxon>
    </lineage>
</organism>
<sequence length="497" mass="52697">MSATLLHSGKIEHFRALGETGQPVYHSALQLRKVISRRLPGRERHLAIPQRDQQGEGVDWYSGISGEVIPWGSATEGEREDARIQLEAFRQEVIALNQAPPEGQGGDHEVFTRLVQWVCHFPDEAFIYLVDGTPVITFWGFIHPVADRHANPLLCLAPSMPPEVTRPTPSLASAPPVPPTPSEPEPAAPMQPWWRRWWWLLPLLLILALLLLGLRTCTSAGAPSLGAPSPGTGSPGATFPQSLWQGWDIWPFNQAGGGSVAVPGLAPAGLEGGPSTPTVVGISPTIAPPVLPSPDASLPDVPVPEAGLQAPNAEPATEMPAAPSLPEVSTPAEMPPPGDMPAPPSLPEGNASAEMPPEGGVPLPTTPGMAPTALEPLTLPPGAPDGKAEFLDGNWRGAGVMDSQTGRPLRVNYAFDQGEGVMYIQRGGSTGMTCAGPVSAVMHSGQLQMEARERARCEDGSYYEMPRVECRQPAGETAGCAASYDDEPFPMQLRKAS</sequence>
<accession>A0ABW2F0Q2</accession>
<name>A0ABW2F0Q2_9GAMM</name>
<dbReference type="NCBIfam" id="NF040486">
    <property type="entry name" value="SrfA_fam"/>
    <property type="match status" value="1"/>
</dbReference>
<evidence type="ECO:0000313" key="2">
    <source>
        <dbReference type="EMBL" id="MFC7090779.1"/>
    </source>
</evidence>
<keyword evidence="3" id="KW-1185">Reference proteome</keyword>
<feature type="compositionally biased region" description="Pro residues" evidence="1">
    <location>
        <begin position="333"/>
        <end position="346"/>
    </location>
</feature>
<feature type="region of interest" description="Disordered" evidence="1">
    <location>
        <begin position="290"/>
        <end position="364"/>
    </location>
</feature>
<dbReference type="RefSeq" id="WP_346063333.1">
    <property type="nucleotide sequence ID" value="NZ_BAAADR010000017.1"/>
</dbReference>
<reference evidence="3" key="1">
    <citation type="journal article" date="2019" name="Int. J. Syst. Evol. Microbiol.">
        <title>The Global Catalogue of Microorganisms (GCM) 10K type strain sequencing project: providing services to taxonomists for standard genome sequencing and annotation.</title>
        <authorList>
            <consortium name="The Broad Institute Genomics Platform"/>
            <consortium name="The Broad Institute Genome Sequencing Center for Infectious Disease"/>
            <person name="Wu L."/>
            <person name="Ma J."/>
        </authorList>
    </citation>
    <scope>NUCLEOTIDE SEQUENCE [LARGE SCALE GENOMIC DNA]</scope>
    <source>
        <strain evidence="3">CGMCC 1.13666</strain>
    </source>
</reference>
<evidence type="ECO:0000313" key="3">
    <source>
        <dbReference type="Proteomes" id="UP001596411"/>
    </source>
</evidence>
<evidence type="ECO:0000256" key="1">
    <source>
        <dbReference type="SAM" id="MobiDB-lite"/>
    </source>
</evidence>